<feature type="transmembrane region" description="Helical" evidence="5">
    <location>
        <begin position="98"/>
        <end position="121"/>
    </location>
</feature>
<dbReference type="STRING" id="1503.CLPU_14c00560"/>
<evidence type="ECO:0000313" key="7">
    <source>
        <dbReference type="Proteomes" id="UP000037267"/>
    </source>
</evidence>
<dbReference type="RefSeq" id="WP_050356075.1">
    <property type="nucleotide sequence ID" value="NZ_LGSS01000014.1"/>
</dbReference>
<dbReference type="PANTHER" id="PTHR42038:SF2">
    <property type="entry name" value="TERPENE CYCLASE AUSL"/>
    <property type="match status" value="1"/>
</dbReference>
<feature type="transmembrane region" description="Helical" evidence="5">
    <location>
        <begin position="65"/>
        <end position="86"/>
    </location>
</feature>
<keyword evidence="2 5" id="KW-0812">Transmembrane</keyword>
<dbReference type="PATRIC" id="fig|1503.3.peg.519"/>
<reference evidence="7" key="1">
    <citation type="submission" date="2015-07" db="EMBL/GenBank/DDBJ databases">
        <title>Draft genome sequence of the purine-degrading Gottschalkia purinilyticum DSM 1384 (formerly Clostridium purinilyticum).</title>
        <authorList>
            <person name="Poehlein A."/>
            <person name="Schiel-Bengelsdorf B."/>
            <person name="Bengelsdorf F.R."/>
            <person name="Daniel R."/>
            <person name="Duerre P."/>
        </authorList>
    </citation>
    <scope>NUCLEOTIDE SEQUENCE [LARGE SCALE GENOMIC DNA]</scope>
    <source>
        <strain evidence="7">DSM 1384</strain>
    </source>
</reference>
<dbReference type="OrthoDB" id="7825963at2"/>
<evidence type="ECO:0000256" key="1">
    <source>
        <dbReference type="ARBA" id="ARBA00004141"/>
    </source>
</evidence>
<evidence type="ECO:0000313" key="6">
    <source>
        <dbReference type="EMBL" id="KNF07638.1"/>
    </source>
</evidence>
<dbReference type="GO" id="GO:0016829">
    <property type="term" value="F:lyase activity"/>
    <property type="evidence" value="ECO:0007669"/>
    <property type="project" value="InterPro"/>
</dbReference>
<keyword evidence="4 5" id="KW-0472">Membrane</keyword>
<feature type="transmembrane region" description="Helical" evidence="5">
    <location>
        <begin position="181"/>
        <end position="200"/>
    </location>
</feature>
<keyword evidence="3 5" id="KW-1133">Transmembrane helix</keyword>
<keyword evidence="7" id="KW-1185">Reference proteome</keyword>
<dbReference type="PANTHER" id="PTHR42038">
    <property type="match status" value="1"/>
</dbReference>
<evidence type="ECO:0000256" key="5">
    <source>
        <dbReference type="SAM" id="Phobius"/>
    </source>
</evidence>
<dbReference type="Proteomes" id="UP000037267">
    <property type="component" value="Unassembled WGS sequence"/>
</dbReference>
<evidence type="ECO:0000256" key="4">
    <source>
        <dbReference type="ARBA" id="ARBA00023136"/>
    </source>
</evidence>
<feature type="transmembrane region" description="Helical" evidence="5">
    <location>
        <begin position="156"/>
        <end position="175"/>
    </location>
</feature>
<evidence type="ECO:0000256" key="2">
    <source>
        <dbReference type="ARBA" id="ARBA00022692"/>
    </source>
</evidence>
<comment type="subcellular location">
    <subcellularLocation>
        <location evidence="1">Membrane</location>
        <topology evidence="1">Multi-pass membrane protein</topology>
    </subcellularLocation>
</comment>
<sequence>MKNGWDLLLILQIGTGLFWIMTYILIIKLGFRDKTYGMPMVAICANISWEFIFSFIYPSSYPQNIINIVWFVLDVIIMLQYLIYGLRELKKYTQVKGFYSYFFITLCISFLIIIAITVEFNDFEGKYAAFSQNLMMSGLFIALLSRRGNLRGQSIYIAIFKMIGSLFAAIAFFMYFRSYLITIVSIATLIYDWIYVVLVCKLHNKRTKKVINYSI</sequence>
<dbReference type="EMBL" id="LGSS01000014">
    <property type="protein sequence ID" value="KNF07638.1"/>
    <property type="molecule type" value="Genomic_DNA"/>
</dbReference>
<protein>
    <submittedName>
        <fullName evidence="6">Putative membrane protein</fullName>
    </submittedName>
</protein>
<proteinExistence type="predicted"/>
<feature type="transmembrane region" description="Helical" evidence="5">
    <location>
        <begin position="6"/>
        <end position="26"/>
    </location>
</feature>
<name>A0A0L0W7T6_GOTPU</name>
<accession>A0A0L0W7T6</accession>
<gene>
    <name evidence="6" type="ORF">CLPU_14c00560</name>
</gene>
<dbReference type="GO" id="GO:0016020">
    <property type="term" value="C:membrane"/>
    <property type="evidence" value="ECO:0007669"/>
    <property type="project" value="UniProtKB-SubCell"/>
</dbReference>
<dbReference type="AlphaFoldDB" id="A0A0L0W7T6"/>
<evidence type="ECO:0000256" key="3">
    <source>
        <dbReference type="ARBA" id="ARBA00022989"/>
    </source>
</evidence>
<organism evidence="6 7">
    <name type="scientific">Gottschalkia purinilytica</name>
    <name type="common">Clostridium purinilyticum</name>
    <dbReference type="NCBI Taxonomy" id="1503"/>
    <lineage>
        <taxon>Bacteria</taxon>
        <taxon>Bacillati</taxon>
        <taxon>Bacillota</taxon>
        <taxon>Tissierellia</taxon>
        <taxon>Tissierellales</taxon>
        <taxon>Gottschalkiaceae</taxon>
        <taxon>Gottschalkia</taxon>
    </lineage>
</organism>
<comment type="caution">
    <text evidence="6">The sequence shown here is derived from an EMBL/GenBank/DDBJ whole genome shotgun (WGS) entry which is preliminary data.</text>
</comment>
<dbReference type="Pfam" id="PF25129">
    <property type="entry name" value="Pyr4-TMTC"/>
    <property type="match status" value="1"/>
</dbReference>
<feature type="transmembrane region" description="Helical" evidence="5">
    <location>
        <begin position="127"/>
        <end position="144"/>
    </location>
</feature>
<dbReference type="InterPro" id="IPR039020">
    <property type="entry name" value="PaxB-like"/>
</dbReference>